<dbReference type="VEuPathDB" id="FungiDB:jhhlp_008351"/>
<dbReference type="AlphaFoldDB" id="A0A2N3MXT8"/>
<dbReference type="STRING" id="41688.A0A2N3MXT8"/>
<dbReference type="InterPro" id="IPR003819">
    <property type="entry name" value="TauD/TfdA-like"/>
</dbReference>
<evidence type="ECO:0000259" key="2">
    <source>
        <dbReference type="Pfam" id="PF02668"/>
    </source>
</evidence>
<reference evidence="3 4" key="1">
    <citation type="journal article" date="2017" name="G3 (Bethesda)">
        <title>First Draft Genome Sequence of the Pathogenic Fungus Lomentospora prolificans (Formerly Scedosporium prolificans).</title>
        <authorList>
            <person name="Luo R."/>
            <person name="Zimin A."/>
            <person name="Workman R."/>
            <person name="Fan Y."/>
            <person name="Pertea G."/>
            <person name="Grossman N."/>
            <person name="Wear M.P."/>
            <person name="Jia B."/>
            <person name="Miller H."/>
            <person name="Casadevall A."/>
            <person name="Timp W."/>
            <person name="Zhang S.X."/>
            <person name="Salzberg S.L."/>
        </authorList>
    </citation>
    <scope>NUCLEOTIDE SEQUENCE [LARGE SCALE GENOMIC DNA]</scope>
    <source>
        <strain evidence="3 4">JHH-5317</strain>
    </source>
</reference>
<dbReference type="GO" id="GO:0016491">
    <property type="term" value="F:oxidoreductase activity"/>
    <property type="evidence" value="ECO:0007669"/>
    <property type="project" value="UniProtKB-KW"/>
</dbReference>
<comment type="caution">
    <text evidence="3">The sequence shown here is derived from an EMBL/GenBank/DDBJ whole genome shotgun (WGS) entry which is preliminary data.</text>
</comment>
<dbReference type="EMBL" id="NLAX01001623">
    <property type="protein sequence ID" value="PKS04985.1"/>
    <property type="molecule type" value="Genomic_DNA"/>
</dbReference>
<sequence>MASVLDSYLPSQDKLQSRLDKVITGNPTVPKPLVGFPTSLRSSLSWTREEIEQDLDKCILRLSDEDIQALEAACKTLSNFPKEGNIAAETYPLPSDLVRKLRSVSEQCYKGRGFMVVKGLDPSMYSAEQNVHIHAGIAAHVAPHHGFVNRARTKVMGYVMNAGSEDVHMAPGFTDGALAFHTDSSEILSLYAVNVASEGGLTYVSSGYQLYNDLIKISPQILKTLSENWVLDTYQDYAKHPPVNRAMMHVVDSNNVSFTFSRYPMTGYKKRQRNASLPPVTDAQMEALDTVQCLLEKNSIPLPWERGDIVFINDMALFHARSAFKEKASAGRELIKFYLRDPEQNWPIPQTAKENWDTLFGPNKPDGERSEEWDMLYKSGEGAASNG</sequence>
<dbReference type="SUPFAM" id="SSF51197">
    <property type="entry name" value="Clavaminate synthase-like"/>
    <property type="match status" value="1"/>
</dbReference>
<feature type="domain" description="TauD/TfdA-like" evidence="2">
    <location>
        <begin position="85"/>
        <end position="334"/>
    </location>
</feature>
<name>A0A2N3MXT8_9PEZI</name>
<dbReference type="InterPro" id="IPR050411">
    <property type="entry name" value="AlphaKG_dependent_hydroxylases"/>
</dbReference>
<dbReference type="InterPro" id="IPR042098">
    <property type="entry name" value="TauD-like_sf"/>
</dbReference>
<evidence type="ECO:0000313" key="3">
    <source>
        <dbReference type="EMBL" id="PKS04985.1"/>
    </source>
</evidence>
<gene>
    <name evidence="3" type="ORF">jhhlp_008351</name>
</gene>
<accession>A0A2N3MXT8</accession>
<evidence type="ECO:0000313" key="4">
    <source>
        <dbReference type="Proteomes" id="UP000233524"/>
    </source>
</evidence>
<dbReference type="Pfam" id="PF02668">
    <property type="entry name" value="TauD"/>
    <property type="match status" value="1"/>
</dbReference>
<keyword evidence="4" id="KW-1185">Reference proteome</keyword>
<evidence type="ECO:0000256" key="1">
    <source>
        <dbReference type="ARBA" id="ARBA00023002"/>
    </source>
</evidence>
<dbReference type="Proteomes" id="UP000233524">
    <property type="component" value="Unassembled WGS sequence"/>
</dbReference>
<proteinExistence type="predicted"/>
<protein>
    <recommendedName>
        <fullName evidence="2">TauD/TfdA-like domain-containing protein</fullName>
    </recommendedName>
</protein>
<organism evidence="3 4">
    <name type="scientific">Lomentospora prolificans</name>
    <dbReference type="NCBI Taxonomy" id="41688"/>
    <lineage>
        <taxon>Eukaryota</taxon>
        <taxon>Fungi</taxon>
        <taxon>Dikarya</taxon>
        <taxon>Ascomycota</taxon>
        <taxon>Pezizomycotina</taxon>
        <taxon>Sordariomycetes</taxon>
        <taxon>Hypocreomycetidae</taxon>
        <taxon>Microascales</taxon>
        <taxon>Microascaceae</taxon>
        <taxon>Lomentospora</taxon>
    </lineage>
</organism>
<dbReference type="OrthoDB" id="272271at2759"/>
<keyword evidence="1" id="KW-0560">Oxidoreductase</keyword>
<dbReference type="InParanoid" id="A0A2N3MXT8"/>
<dbReference type="PANTHER" id="PTHR10696">
    <property type="entry name" value="GAMMA-BUTYROBETAINE HYDROXYLASE-RELATED"/>
    <property type="match status" value="1"/>
</dbReference>
<dbReference type="Gene3D" id="3.60.130.10">
    <property type="entry name" value="Clavaminate synthase-like"/>
    <property type="match status" value="1"/>
</dbReference>
<dbReference type="PANTHER" id="PTHR10696:SF54">
    <property type="entry name" value="FAMILY OXIDOREDUCTASE, PUTATIVE (AFU_ORTHOLOGUE AFUA_4G13850)-RELATED"/>
    <property type="match status" value="1"/>
</dbReference>